<evidence type="ECO:0000313" key="6">
    <source>
        <dbReference type="EMBL" id="KAH8490094.1"/>
    </source>
</evidence>
<dbReference type="PANTHER" id="PTHR47973">
    <property type="entry name" value="CYSTEINE-RICH RECEPTOR-LIKE PROTEIN KINASE 3"/>
    <property type="match status" value="1"/>
</dbReference>
<dbReference type="EMBL" id="JACEGQ020000013">
    <property type="protein sequence ID" value="KAH8490094.1"/>
    <property type="molecule type" value="Genomic_DNA"/>
</dbReference>
<keyword evidence="3" id="KW-0418">Kinase</keyword>
<evidence type="ECO:0000256" key="1">
    <source>
        <dbReference type="ARBA" id="ARBA00022679"/>
    </source>
</evidence>
<dbReference type="PROSITE" id="PS50011">
    <property type="entry name" value="PROTEIN_KINASE_DOM"/>
    <property type="match status" value="1"/>
</dbReference>
<protein>
    <recommendedName>
        <fullName evidence="5">Protein kinase domain-containing protein</fullName>
    </recommendedName>
</protein>
<accession>A0A8T2XBR1</accession>
<keyword evidence="2" id="KW-0547">Nucleotide-binding</keyword>
<dbReference type="GO" id="GO:0004672">
    <property type="term" value="F:protein kinase activity"/>
    <property type="evidence" value="ECO:0007669"/>
    <property type="project" value="InterPro"/>
</dbReference>
<feature type="domain" description="Protein kinase" evidence="5">
    <location>
        <begin position="1"/>
        <end position="134"/>
    </location>
</feature>
<dbReference type="InterPro" id="IPR000719">
    <property type="entry name" value="Prot_kinase_dom"/>
</dbReference>
<comment type="caution">
    <text evidence="6">The sequence shown here is derived from an EMBL/GenBank/DDBJ whole genome shotgun (WGS) entry which is preliminary data.</text>
</comment>
<name>A0A8T2XBR1_POPDE</name>
<dbReference type="Proteomes" id="UP000807159">
    <property type="component" value="Chromosome 13"/>
</dbReference>
<keyword evidence="1" id="KW-0808">Transferase</keyword>
<gene>
    <name evidence="6" type="ORF">H0E87_022570</name>
</gene>
<proteinExistence type="predicted"/>
<dbReference type="Pfam" id="PF00069">
    <property type="entry name" value="Pkinase"/>
    <property type="match status" value="1"/>
</dbReference>
<dbReference type="InterPro" id="IPR052059">
    <property type="entry name" value="CR_Ser/Thr_kinase"/>
</dbReference>
<dbReference type="InterPro" id="IPR011009">
    <property type="entry name" value="Kinase-like_dom_sf"/>
</dbReference>
<reference evidence="6" key="1">
    <citation type="journal article" date="2021" name="J. Hered.">
        <title>Genome Assembly of Salicaceae Populus deltoides (Eastern Cottonwood) I-69 Based on Nanopore Sequencing and Hi-C Technologies.</title>
        <authorList>
            <person name="Bai S."/>
            <person name="Wu H."/>
            <person name="Zhang J."/>
            <person name="Pan Z."/>
            <person name="Zhao W."/>
            <person name="Li Z."/>
            <person name="Tong C."/>
        </authorList>
    </citation>
    <scope>NUCLEOTIDE SEQUENCE</scope>
    <source>
        <tissue evidence="6">Leaf</tissue>
    </source>
</reference>
<sequence length="134" mass="15168">MVTYFKHFTDGSKIGIRGTRLLWETQKELHIFIHRDIKSSDVLLDEDYEPKIADFGISKLAEMSLKGCDSSSFAGTHGYIVPAHRIGIWRRGIHCLLGLTHVNDRENVLKVLGEEMASDSVQEDMIKVLKIADL</sequence>
<evidence type="ECO:0000259" key="5">
    <source>
        <dbReference type="PROSITE" id="PS50011"/>
    </source>
</evidence>
<organism evidence="6 7">
    <name type="scientific">Populus deltoides</name>
    <name type="common">Eastern poplar</name>
    <name type="synonym">Eastern cottonwood</name>
    <dbReference type="NCBI Taxonomy" id="3696"/>
    <lineage>
        <taxon>Eukaryota</taxon>
        <taxon>Viridiplantae</taxon>
        <taxon>Streptophyta</taxon>
        <taxon>Embryophyta</taxon>
        <taxon>Tracheophyta</taxon>
        <taxon>Spermatophyta</taxon>
        <taxon>Magnoliopsida</taxon>
        <taxon>eudicotyledons</taxon>
        <taxon>Gunneridae</taxon>
        <taxon>Pentapetalae</taxon>
        <taxon>rosids</taxon>
        <taxon>fabids</taxon>
        <taxon>Malpighiales</taxon>
        <taxon>Salicaceae</taxon>
        <taxon>Saliceae</taxon>
        <taxon>Populus</taxon>
    </lineage>
</organism>
<keyword evidence="7" id="KW-1185">Reference proteome</keyword>
<evidence type="ECO:0000256" key="3">
    <source>
        <dbReference type="ARBA" id="ARBA00022777"/>
    </source>
</evidence>
<evidence type="ECO:0000313" key="7">
    <source>
        <dbReference type="Proteomes" id="UP000807159"/>
    </source>
</evidence>
<dbReference type="AlphaFoldDB" id="A0A8T2XBR1"/>
<evidence type="ECO:0000256" key="2">
    <source>
        <dbReference type="ARBA" id="ARBA00022741"/>
    </source>
</evidence>
<keyword evidence="4" id="KW-0067">ATP-binding</keyword>
<dbReference type="Gene3D" id="1.10.510.10">
    <property type="entry name" value="Transferase(Phosphotransferase) domain 1"/>
    <property type="match status" value="1"/>
</dbReference>
<evidence type="ECO:0000256" key="4">
    <source>
        <dbReference type="ARBA" id="ARBA00022840"/>
    </source>
</evidence>
<dbReference type="SUPFAM" id="SSF56112">
    <property type="entry name" value="Protein kinase-like (PK-like)"/>
    <property type="match status" value="1"/>
</dbReference>
<dbReference type="GO" id="GO:0005524">
    <property type="term" value="F:ATP binding"/>
    <property type="evidence" value="ECO:0007669"/>
    <property type="project" value="UniProtKB-KW"/>
</dbReference>